<proteinExistence type="predicted"/>
<evidence type="ECO:0000313" key="3">
    <source>
        <dbReference type="Proteomes" id="UP000886757"/>
    </source>
</evidence>
<sequence length="201" mass="22486">MKKAEKGSCGYIQYQKKKRLVVTFILFLIPLAIYATGYIQTKTRLNLFTVVAILGCLPACKSLVGLIMIFMQKPMSHEQYEKAAKAAGGLTAGYELAVTAYEHTTLLQAVVLKGKQIVCFTQDAKTDPSYIEKHIKQMLSANGFPSAQVKVMKDFDKYCQRARQLAAAPKGEEEENFREDERYPGKSSEEVMLRVLCAISL</sequence>
<keyword evidence="1" id="KW-0812">Transmembrane</keyword>
<dbReference type="EMBL" id="DVGK01000132">
    <property type="protein sequence ID" value="HIR14573.1"/>
    <property type="molecule type" value="Genomic_DNA"/>
</dbReference>
<feature type="transmembrane region" description="Helical" evidence="1">
    <location>
        <begin position="20"/>
        <end position="39"/>
    </location>
</feature>
<gene>
    <name evidence="2" type="ORF">IAB31_11700</name>
</gene>
<organism evidence="2 3">
    <name type="scientific">Candidatus Choladousia intestinavium</name>
    <dbReference type="NCBI Taxonomy" id="2840727"/>
    <lineage>
        <taxon>Bacteria</taxon>
        <taxon>Bacillati</taxon>
        <taxon>Bacillota</taxon>
        <taxon>Clostridia</taxon>
        <taxon>Lachnospirales</taxon>
        <taxon>Lachnospiraceae</taxon>
        <taxon>Lachnospiraceae incertae sedis</taxon>
        <taxon>Candidatus Choladousia</taxon>
    </lineage>
</organism>
<reference evidence="2" key="1">
    <citation type="submission" date="2020-10" db="EMBL/GenBank/DDBJ databases">
        <authorList>
            <person name="Gilroy R."/>
        </authorList>
    </citation>
    <scope>NUCLEOTIDE SEQUENCE</scope>
    <source>
        <strain evidence="2">ChiSjej4B22-8148</strain>
    </source>
</reference>
<keyword evidence="1" id="KW-0472">Membrane</keyword>
<dbReference type="AlphaFoldDB" id="A0A9D1AE29"/>
<comment type="caution">
    <text evidence="2">The sequence shown here is derived from an EMBL/GenBank/DDBJ whole genome shotgun (WGS) entry which is preliminary data.</text>
</comment>
<evidence type="ECO:0000313" key="2">
    <source>
        <dbReference type="EMBL" id="HIR14573.1"/>
    </source>
</evidence>
<feature type="transmembrane region" description="Helical" evidence="1">
    <location>
        <begin position="45"/>
        <end position="70"/>
    </location>
</feature>
<reference evidence="2" key="2">
    <citation type="journal article" date="2021" name="PeerJ">
        <title>Extensive microbial diversity within the chicken gut microbiome revealed by metagenomics and culture.</title>
        <authorList>
            <person name="Gilroy R."/>
            <person name="Ravi A."/>
            <person name="Getino M."/>
            <person name="Pursley I."/>
            <person name="Horton D.L."/>
            <person name="Alikhan N.F."/>
            <person name="Baker D."/>
            <person name="Gharbi K."/>
            <person name="Hall N."/>
            <person name="Watson M."/>
            <person name="Adriaenssens E.M."/>
            <person name="Foster-Nyarko E."/>
            <person name="Jarju S."/>
            <person name="Secka A."/>
            <person name="Antonio M."/>
            <person name="Oren A."/>
            <person name="Chaudhuri R.R."/>
            <person name="La Ragione R."/>
            <person name="Hildebrand F."/>
            <person name="Pallen M.J."/>
        </authorList>
    </citation>
    <scope>NUCLEOTIDE SEQUENCE</scope>
    <source>
        <strain evidence="2">ChiSjej4B22-8148</strain>
    </source>
</reference>
<protein>
    <submittedName>
        <fullName evidence="2">Uncharacterized protein</fullName>
    </submittedName>
</protein>
<keyword evidence="1" id="KW-1133">Transmembrane helix</keyword>
<evidence type="ECO:0000256" key="1">
    <source>
        <dbReference type="SAM" id="Phobius"/>
    </source>
</evidence>
<accession>A0A9D1AE29</accession>
<dbReference type="Proteomes" id="UP000886757">
    <property type="component" value="Unassembled WGS sequence"/>
</dbReference>
<name>A0A9D1AE29_9FIRM</name>